<evidence type="ECO:0000259" key="6">
    <source>
        <dbReference type="SMART" id="SM00563"/>
    </source>
</evidence>
<name>A0A1H0AC59_ALLAB</name>
<gene>
    <name evidence="7" type="ORF">SAMN04489726_5994</name>
</gene>
<dbReference type="AlphaFoldDB" id="A0A1H0AC59"/>
<dbReference type="STRING" id="211114.SAMN04489726_5994"/>
<dbReference type="EMBL" id="LT629701">
    <property type="protein sequence ID" value="SDN31150.1"/>
    <property type="molecule type" value="Genomic_DNA"/>
</dbReference>
<evidence type="ECO:0000256" key="1">
    <source>
        <dbReference type="ARBA" id="ARBA00005189"/>
    </source>
</evidence>
<keyword evidence="8" id="KW-1185">Reference proteome</keyword>
<evidence type="ECO:0000256" key="5">
    <source>
        <dbReference type="ARBA" id="ARBA00023315"/>
    </source>
</evidence>
<evidence type="ECO:0000256" key="4">
    <source>
        <dbReference type="ARBA" id="ARBA00023098"/>
    </source>
</evidence>
<dbReference type="OrthoDB" id="5184723at2"/>
<dbReference type="Pfam" id="PF01553">
    <property type="entry name" value="Acyltransferase"/>
    <property type="match status" value="1"/>
</dbReference>
<evidence type="ECO:0000313" key="7">
    <source>
        <dbReference type="EMBL" id="SDN31150.1"/>
    </source>
</evidence>
<dbReference type="RefSeq" id="WP_081900106.1">
    <property type="nucleotide sequence ID" value="NZ_JOEF01000003.1"/>
</dbReference>
<keyword evidence="3 7" id="KW-0808">Transferase</keyword>
<protein>
    <submittedName>
        <fullName evidence="7">1-acyl-sn-glycerol-3-phosphate acyltransferases</fullName>
    </submittedName>
</protein>
<dbReference type="PANTHER" id="PTHR10434:SF64">
    <property type="entry name" value="1-ACYL-SN-GLYCEROL-3-PHOSPHATE ACYLTRANSFERASE-RELATED"/>
    <property type="match status" value="1"/>
</dbReference>
<dbReference type="SUPFAM" id="SSF69593">
    <property type="entry name" value="Glycerol-3-phosphate (1)-acyltransferase"/>
    <property type="match status" value="1"/>
</dbReference>
<dbReference type="GO" id="GO:0006654">
    <property type="term" value="P:phosphatidic acid biosynthetic process"/>
    <property type="evidence" value="ECO:0007669"/>
    <property type="project" value="TreeGrafter"/>
</dbReference>
<evidence type="ECO:0000256" key="2">
    <source>
        <dbReference type="ARBA" id="ARBA00022516"/>
    </source>
</evidence>
<dbReference type="Proteomes" id="UP000183376">
    <property type="component" value="Chromosome I"/>
</dbReference>
<dbReference type="InterPro" id="IPR002123">
    <property type="entry name" value="Plipid/glycerol_acylTrfase"/>
</dbReference>
<evidence type="ECO:0000313" key="8">
    <source>
        <dbReference type="Proteomes" id="UP000183376"/>
    </source>
</evidence>
<keyword evidence="2" id="KW-0444">Lipid biosynthesis</keyword>
<sequence length="264" mass="28035">MTAHAWMPQSPCGMRCLQSEDTVSPPRRALRLLALVAVLLTGPLSGGRRWWFRAVLRALGAKLRVLGEPEKQSGVLVVGNHTSWLDIVAVNAVQPARALAKREVGEWPVIGALAARTGTVFVDRAKLSTLPATVAEVAEVMRGGAAVSVFPEGTTWCGRESGLYKPAAFQAAIDAGVPVRPLALRFVVGGKPTTAASFLGEETFLTALRRTVALRGLEIEVHVLPLISTAGRERRGLAAEAEAAVRTVAEGPDRAASGCRPHWS</sequence>
<comment type="pathway">
    <text evidence="1">Lipid metabolism.</text>
</comment>
<dbReference type="SMART" id="SM00563">
    <property type="entry name" value="PlsC"/>
    <property type="match status" value="1"/>
</dbReference>
<proteinExistence type="predicted"/>
<organism evidence="7 8">
    <name type="scientific">Allokutzneria albata</name>
    <name type="common">Kibdelosporangium albatum</name>
    <dbReference type="NCBI Taxonomy" id="211114"/>
    <lineage>
        <taxon>Bacteria</taxon>
        <taxon>Bacillati</taxon>
        <taxon>Actinomycetota</taxon>
        <taxon>Actinomycetes</taxon>
        <taxon>Pseudonocardiales</taxon>
        <taxon>Pseudonocardiaceae</taxon>
        <taxon>Allokutzneria</taxon>
    </lineage>
</organism>
<reference evidence="7 8" key="1">
    <citation type="submission" date="2016-10" db="EMBL/GenBank/DDBJ databases">
        <authorList>
            <person name="de Groot N.N."/>
        </authorList>
    </citation>
    <scope>NUCLEOTIDE SEQUENCE [LARGE SCALE GENOMIC DNA]</scope>
    <source>
        <strain evidence="7 8">DSM 44149</strain>
    </source>
</reference>
<feature type="domain" description="Phospholipid/glycerol acyltransferase" evidence="6">
    <location>
        <begin position="75"/>
        <end position="187"/>
    </location>
</feature>
<keyword evidence="5 7" id="KW-0012">Acyltransferase</keyword>
<dbReference type="GO" id="GO:0003841">
    <property type="term" value="F:1-acylglycerol-3-phosphate O-acyltransferase activity"/>
    <property type="evidence" value="ECO:0007669"/>
    <property type="project" value="TreeGrafter"/>
</dbReference>
<dbReference type="PANTHER" id="PTHR10434">
    <property type="entry name" value="1-ACYL-SN-GLYCEROL-3-PHOSPHATE ACYLTRANSFERASE"/>
    <property type="match status" value="1"/>
</dbReference>
<dbReference type="CDD" id="cd07989">
    <property type="entry name" value="LPLAT_AGPAT-like"/>
    <property type="match status" value="1"/>
</dbReference>
<evidence type="ECO:0000256" key="3">
    <source>
        <dbReference type="ARBA" id="ARBA00022679"/>
    </source>
</evidence>
<accession>A0A1H0AC59</accession>
<keyword evidence="4" id="KW-0443">Lipid metabolism</keyword>